<name>A0ABU1WA81_9GAMM</name>
<organism evidence="3 4">
    <name type="scientific">Lysobacter niastensis</name>
    <dbReference type="NCBI Taxonomy" id="380629"/>
    <lineage>
        <taxon>Bacteria</taxon>
        <taxon>Pseudomonadati</taxon>
        <taxon>Pseudomonadota</taxon>
        <taxon>Gammaproteobacteria</taxon>
        <taxon>Lysobacterales</taxon>
        <taxon>Lysobacteraceae</taxon>
        <taxon>Lysobacter</taxon>
    </lineage>
</organism>
<proteinExistence type="predicted"/>
<evidence type="ECO:0000313" key="4">
    <source>
        <dbReference type="Proteomes" id="UP001251524"/>
    </source>
</evidence>
<feature type="region of interest" description="Disordered" evidence="1">
    <location>
        <begin position="1"/>
        <end position="24"/>
    </location>
</feature>
<gene>
    <name evidence="3" type="ORF">J2X06_001710</name>
</gene>
<dbReference type="Proteomes" id="UP001251524">
    <property type="component" value="Unassembled WGS sequence"/>
</dbReference>
<reference evidence="3 4" key="1">
    <citation type="submission" date="2023-07" db="EMBL/GenBank/DDBJ databases">
        <title>Sorghum-associated microbial communities from plants grown in Nebraska, USA.</title>
        <authorList>
            <person name="Schachtman D."/>
        </authorList>
    </citation>
    <scope>NUCLEOTIDE SEQUENCE [LARGE SCALE GENOMIC DNA]</scope>
    <source>
        <strain evidence="3 4">BE198</strain>
    </source>
</reference>
<dbReference type="Pfam" id="PF16793">
    <property type="entry name" value="RepB_primase"/>
    <property type="match status" value="1"/>
</dbReference>
<dbReference type="InterPro" id="IPR039459">
    <property type="entry name" value="RepB-like_DNA_primase_dom"/>
</dbReference>
<sequence length="206" mass="22450">MITGAEIRSPAGALGPDERQPDQAGDIKHLAPEADLAQTQLFLGIVDSLAQHWNYRTIPERGGGSAHNYTGPLHEVATDLQLDNGNGYGVFVVINEGGHKKADITRVRALWADFDRPALPCTLPLDPHIVVESSPGKYHVYWLVDDVPLDQFDPLQKAIAAHCGSDPSVCDLSRVMRLPGFIHHKGAPFLTRIRRIFGAVPAQEVA</sequence>
<evidence type="ECO:0000313" key="3">
    <source>
        <dbReference type="EMBL" id="MDR7134526.1"/>
    </source>
</evidence>
<keyword evidence="4" id="KW-1185">Reference proteome</keyword>
<evidence type="ECO:0000256" key="1">
    <source>
        <dbReference type="SAM" id="MobiDB-lite"/>
    </source>
</evidence>
<evidence type="ECO:0000259" key="2">
    <source>
        <dbReference type="Pfam" id="PF16793"/>
    </source>
</evidence>
<feature type="domain" description="RepB-like DNA primase" evidence="2">
    <location>
        <begin position="127"/>
        <end position="186"/>
    </location>
</feature>
<protein>
    <recommendedName>
        <fullName evidence="2">RepB-like DNA primase domain-containing protein</fullName>
    </recommendedName>
</protein>
<dbReference type="RefSeq" id="WP_310060846.1">
    <property type="nucleotide sequence ID" value="NZ_JAVDVY010000001.1"/>
</dbReference>
<dbReference type="EMBL" id="JAVDVY010000001">
    <property type="protein sequence ID" value="MDR7134526.1"/>
    <property type="molecule type" value="Genomic_DNA"/>
</dbReference>
<accession>A0ABU1WA81</accession>
<dbReference type="Gene3D" id="3.30.70.1790">
    <property type="entry name" value="RepB DNA-primase, N-terminal domain"/>
    <property type="match status" value="1"/>
</dbReference>
<comment type="caution">
    <text evidence="3">The sequence shown here is derived from an EMBL/GenBank/DDBJ whole genome shotgun (WGS) entry which is preliminary data.</text>
</comment>